<dbReference type="Proteomes" id="UP001497457">
    <property type="component" value="Chromosome 33rd"/>
</dbReference>
<reference evidence="3 4" key="2">
    <citation type="submission" date="2024-10" db="EMBL/GenBank/DDBJ databases">
        <authorList>
            <person name="Ryan C."/>
        </authorList>
    </citation>
    <scope>NUCLEOTIDE SEQUENCE [LARGE SCALE GENOMIC DNA]</scope>
</reference>
<feature type="domain" description="Serpin" evidence="2">
    <location>
        <begin position="41"/>
        <end position="144"/>
    </location>
</feature>
<evidence type="ECO:0000259" key="2">
    <source>
        <dbReference type="Pfam" id="PF00079"/>
    </source>
</evidence>
<gene>
    <name evidence="3" type="ORF">URODEC1_LOCUS84619</name>
</gene>
<protein>
    <recommendedName>
        <fullName evidence="2">Serpin domain-containing protein</fullName>
    </recommendedName>
</protein>
<dbReference type="InterPro" id="IPR042178">
    <property type="entry name" value="Serpin_sf_1"/>
</dbReference>
<keyword evidence="4" id="KW-1185">Reference proteome</keyword>
<dbReference type="Gene3D" id="3.30.497.10">
    <property type="entry name" value="Antithrombin, subunit I, domain 2"/>
    <property type="match status" value="1"/>
</dbReference>
<evidence type="ECO:0000313" key="4">
    <source>
        <dbReference type="Proteomes" id="UP001497457"/>
    </source>
</evidence>
<dbReference type="InterPro" id="IPR023796">
    <property type="entry name" value="Serpin_dom"/>
</dbReference>
<sequence length="147" mass="15934">MRIGVHPGFKVLRMPYRCGGEAARRRSPCTSTSQSLRWRSGFEAAALLQELGLDLPFVFSGESFAEMLCPPAPPMAVTSVAHQCFLNVDEEGTVAAAATVAVIEEGFGVSDDRHVDFVADHPFLFFLIEDVTGVLVFAGQVINPLLH</sequence>
<dbReference type="Gene3D" id="2.30.39.10">
    <property type="entry name" value="Alpha-1-antitrypsin, domain 1"/>
    <property type="match status" value="1"/>
</dbReference>
<dbReference type="InterPro" id="IPR000215">
    <property type="entry name" value="Serpin_fam"/>
</dbReference>
<name>A0ABC9DF74_9POAL</name>
<dbReference type="EMBL" id="OZ075143">
    <property type="protein sequence ID" value="CAL5037665.1"/>
    <property type="molecule type" value="Genomic_DNA"/>
</dbReference>
<dbReference type="InterPro" id="IPR023795">
    <property type="entry name" value="Serpin_CS"/>
</dbReference>
<dbReference type="PROSITE" id="PS00284">
    <property type="entry name" value="SERPIN"/>
    <property type="match status" value="1"/>
</dbReference>
<evidence type="ECO:0000256" key="1">
    <source>
        <dbReference type="ARBA" id="ARBA00009500"/>
    </source>
</evidence>
<comment type="similarity">
    <text evidence="1">Belongs to the serpin family.</text>
</comment>
<proteinExistence type="inferred from homology"/>
<dbReference type="AlphaFoldDB" id="A0ABC9DF74"/>
<dbReference type="Pfam" id="PF00079">
    <property type="entry name" value="Serpin"/>
    <property type="match status" value="1"/>
</dbReference>
<evidence type="ECO:0000313" key="3">
    <source>
        <dbReference type="EMBL" id="CAL5037665.1"/>
    </source>
</evidence>
<dbReference type="PANTHER" id="PTHR11461:SF322">
    <property type="entry name" value="SERPIN DOMAIN-CONTAINING PROTEIN"/>
    <property type="match status" value="1"/>
</dbReference>
<accession>A0ABC9DF74</accession>
<dbReference type="InterPro" id="IPR036186">
    <property type="entry name" value="Serpin_sf"/>
</dbReference>
<reference evidence="4" key="1">
    <citation type="submission" date="2024-06" db="EMBL/GenBank/DDBJ databases">
        <authorList>
            <person name="Ryan C."/>
        </authorList>
    </citation>
    <scope>NUCLEOTIDE SEQUENCE [LARGE SCALE GENOMIC DNA]</scope>
</reference>
<dbReference type="InterPro" id="IPR042185">
    <property type="entry name" value="Serpin_sf_2"/>
</dbReference>
<organism evidence="3 4">
    <name type="scientific">Urochloa decumbens</name>
    <dbReference type="NCBI Taxonomy" id="240449"/>
    <lineage>
        <taxon>Eukaryota</taxon>
        <taxon>Viridiplantae</taxon>
        <taxon>Streptophyta</taxon>
        <taxon>Embryophyta</taxon>
        <taxon>Tracheophyta</taxon>
        <taxon>Spermatophyta</taxon>
        <taxon>Magnoliopsida</taxon>
        <taxon>Liliopsida</taxon>
        <taxon>Poales</taxon>
        <taxon>Poaceae</taxon>
        <taxon>PACMAD clade</taxon>
        <taxon>Panicoideae</taxon>
        <taxon>Panicodae</taxon>
        <taxon>Paniceae</taxon>
        <taxon>Melinidinae</taxon>
        <taxon>Urochloa</taxon>
    </lineage>
</organism>
<dbReference type="PANTHER" id="PTHR11461">
    <property type="entry name" value="SERINE PROTEASE INHIBITOR, SERPIN"/>
    <property type="match status" value="1"/>
</dbReference>
<dbReference type="SUPFAM" id="SSF56574">
    <property type="entry name" value="Serpins"/>
    <property type="match status" value="1"/>
</dbReference>